<feature type="compositionally biased region" description="Polar residues" evidence="8">
    <location>
        <begin position="242"/>
        <end position="260"/>
    </location>
</feature>
<keyword evidence="10" id="KW-1185">Reference proteome</keyword>
<evidence type="ECO:0000256" key="5">
    <source>
        <dbReference type="ARBA" id="ARBA00023125"/>
    </source>
</evidence>
<dbReference type="STRING" id="35608.A0A2U1NPH6"/>
<dbReference type="InterPro" id="IPR006511">
    <property type="entry name" value="SHI_C"/>
</dbReference>
<dbReference type="Pfam" id="PF05142">
    <property type="entry name" value="DUF702"/>
    <property type="match status" value="1"/>
</dbReference>
<dbReference type="InterPro" id="IPR007818">
    <property type="entry name" value="SHI"/>
</dbReference>
<protein>
    <submittedName>
        <fullName evidence="9">Lateral root primordium protein</fullName>
    </submittedName>
</protein>
<sequence>MTRAVQRKLNRLRNRWLMMMASLMLIGRKEKVSKNNNGCASSMNADDNGGASSSQPQVQANPLMAKNMTNKNNNRVDDINLFELQNSFDVLKEQDSVLERVIDPTCAPDSNIAMGVITPLQQQSCRSYGCTTRSSNPTHENPPTTTKDFELWHQPQPPHDHLNLLAPPPSTTMGDGSRLINFSDESTWGSAAFVMMDCGNQAKKDCPHMRCRTCCKSRGFQCQTHVKSTWVPAAKRRERQQYLSGGQNDPSHSRRAVSSSKRTRLVQDHDQNPNLVNQIATTGGGAIAYNSSSGLEVGNFPSEVTTPASFRCVRVSSIDETDDQFAYQAAVNIGGHLFKGILYDQGPEGQYMGGETSSGGSAGIPQLNLTTTSPGNSTAAANYIGHSLYPTLGGNDYMTNTICCRRSF</sequence>
<dbReference type="GO" id="GO:0003677">
    <property type="term" value="F:DNA binding"/>
    <property type="evidence" value="ECO:0007669"/>
    <property type="project" value="UniProtKB-KW"/>
</dbReference>
<gene>
    <name evidence="9" type="ORF">CTI12_AA243510</name>
</gene>
<feature type="region of interest" description="Disordered" evidence="8">
    <location>
        <begin position="242"/>
        <end position="265"/>
    </location>
</feature>
<feature type="region of interest" description="Disordered" evidence="8">
    <location>
        <begin position="352"/>
        <end position="371"/>
    </location>
</feature>
<evidence type="ECO:0000313" key="10">
    <source>
        <dbReference type="Proteomes" id="UP000245207"/>
    </source>
</evidence>
<dbReference type="Proteomes" id="UP000245207">
    <property type="component" value="Unassembled WGS sequence"/>
</dbReference>
<evidence type="ECO:0000256" key="2">
    <source>
        <dbReference type="ARBA" id="ARBA00006911"/>
    </source>
</evidence>
<reference evidence="9 10" key="1">
    <citation type="journal article" date="2018" name="Mol. Plant">
        <title>The genome of Artemisia annua provides insight into the evolution of Asteraceae family and artemisinin biosynthesis.</title>
        <authorList>
            <person name="Shen Q."/>
            <person name="Zhang L."/>
            <person name="Liao Z."/>
            <person name="Wang S."/>
            <person name="Yan T."/>
            <person name="Shi P."/>
            <person name="Liu M."/>
            <person name="Fu X."/>
            <person name="Pan Q."/>
            <person name="Wang Y."/>
            <person name="Lv Z."/>
            <person name="Lu X."/>
            <person name="Zhang F."/>
            <person name="Jiang W."/>
            <person name="Ma Y."/>
            <person name="Chen M."/>
            <person name="Hao X."/>
            <person name="Li L."/>
            <person name="Tang Y."/>
            <person name="Lv G."/>
            <person name="Zhou Y."/>
            <person name="Sun X."/>
            <person name="Brodelius P.E."/>
            <person name="Rose J.K.C."/>
            <person name="Tang K."/>
        </authorList>
    </citation>
    <scope>NUCLEOTIDE SEQUENCE [LARGE SCALE GENOMIC DNA]</scope>
    <source>
        <strain evidence="10">cv. Huhao1</strain>
        <tissue evidence="9">Leaf</tissue>
    </source>
</reference>
<evidence type="ECO:0000256" key="3">
    <source>
        <dbReference type="ARBA" id="ARBA00022723"/>
    </source>
</evidence>
<dbReference type="AlphaFoldDB" id="A0A2U1NPH6"/>
<dbReference type="NCBIfam" id="TIGR01623">
    <property type="entry name" value="put_zinc_LRP1"/>
    <property type="match status" value="1"/>
</dbReference>
<evidence type="ECO:0000313" key="9">
    <source>
        <dbReference type="EMBL" id="PWA75350.1"/>
    </source>
</evidence>
<evidence type="ECO:0000256" key="8">
    <source>
        <dbReference type="SAM" id="MobiDB-lite"/>
    </source>
</evidence>
<keyword evidence="6" id="KW-0010">Activator</keyword>
<dbReference type="InterPro" id="IPR006510">
    <property type="entry name" value="Znf_LRP1"/>
</dbReference>
<comment type="similarity">
    <text evidence="2">Belongs to the SHI protein family.</text>
</comment>
<keyword evidence="7" id="KW-0539">Nucleus</keyword>
<evidence type="ECO:0000256" key="4">
    <source>
        <dbReference type="ARBA" id="ARBA00022833"/>
    </source>
</evidence>
<dbReference type="GO" id="GO:0003700">
    <property type="term" value="F:DNA-binding transcription factor activity"/>
    <property type="evidence" value="ECO:0007669"/>
    <property type="project" value="InterPro"/>
</dbReference>
<keyword evidence="4" id="KW-0862">Zinc</keyword>
<name>A0A2U1NPH6_ARTAN</name>
<dbReference type="NCBIfam" id="TIGR01624">
    <property type="entry name" value="LRP1_Cterm"/>
    <property type="match status" value="1"/>
</dbReference>
<proteinExistence type="inferred from homology"/>
<comment type="subcellular location">
    <subcellularLocation>
        <location evidence="1">Nucleus</location>
    </subcellularLocation>
</comment>
<comment type="caution">
    <text evidence="9">The sequence shown here is derived from an EMBL/GenBank/DDBJ whole genome shotgun (WGS) entry which is preliminary data.</text>
</comment>
<dbReference type="OrthoDB" id="692274at2759"/>
<feature type="region of interest" description="Disordered" evidence="8">
    <location>
        <begin position="35"/>
        <end position="57"/>
    </location>
</feature>
<dbReference type="GO" id="GO:0046872">
    <property type="term" value="F:metal ion binding"/>
    <property type="evidence" value="ECO:0007669"/>
    <property type="project" value="UniProtKB-KW"/>
</dbReference>
<evidence type="ECO:0000256" key="1">
    <source>
        <dbReference type="ARBA" id="ARBA00004123"/>
    </source>
</evidence>
<keyword evidence="3" id="KW-0479">Metal-binding</keyword>
<organism evidence="9 10">
    <name type="scientific">Artemisia annua</name>
    <name type="common">Sweet wormwood</name>
    <dbReference type="NCBI Taxonomy" id="35608"/>
    <lineage>
        <taxon>Eukaryota</taxon>
        <taxon>Viridiplantae</taxon>
        <taxon>Streptophyta</taxon>
        <taxon>Embryophyta</taxon>
        <taxon>Tracheophyta</taxon>
        <taxon>Spermatophyta</taxon>
        <taxon>Magnoliopsida</taxon>
        <taxon>eudicotyledons</taxon>
        <taxon>Gunneridae</taxon>
        <taxon>Pentapetalae</taxon>
        <taxon>asterids</taxon>
        <taxon>campanulids</taxon>
        <taxon>Asterales</taxon>
        <taxon>Asteraceae</taxon>
        <taxon>Asteroideae</taxon>
        <taxon>Anthemideae</taxon>
        <taxon>Artemisiinae</taxon>
        <taxon>Artemisia</taxon>
    </lineage>
</organism>
<evidence type="ECO:0000256" key="6">
    <source>
        <dbReference type="ARBA" id="ARBA00023159"/>
    </source>
</evidence>
<dbReference type="GO" id="GO:0045893">
    <property type="term" value="P:positive regulation of DNA-templated transcription"/>
    <property type="evidence" value="ECO:0007669"/>
    <property type="project" value="TreeGrafter"/>
</dbReference>
<dbReference type="PANTHER" id="PTHR31604:SF56">
    <property type="entry name" value="LATERAL ROOT PRIMORDIUM PROTEIN-RELATED"/>
    <property type="match status" value="1"/>
</dbReference>
<evidence type="ECO:0000256" key="7">
    <source>
        <dbReference type="ARBA" id="ARBA00023242"/>
    </source>
</evidence>
<keyword evidence="5" id="KW-0238">DNA-binding</keyword>
<dbReference type="PANTHER" id="PTHR31604">
    <property type="entry name" value="PROTEIN LATERAL ROOT PRIMORDIUM 1"/>
    <property type="match status" value="1"/>
</dbReference>
<dbReference type="GO" id="GO:0005634">
    <property type="term" value="C:nucleus"/>
    <property type="evidence" value="ECO:0007669"/>
    <property type="project" value="UniProtKB-SubCell"/>
</dbReference>
<dbReference type="EMBL" id="PKPP01002424">
    <property type="protein sequence ID" value="PWA75350.1"/>
    <property type="molecule type" value="Genomic_DNA"/>
</dbReference>
<accession>A0A2U1NPH6</accession>